<keyword evidence="3" id="KW-1185">Reference proteome</keyword>
<dbReference type="KEGG" id="gtt:GUITHDRAFT_152278"/>
<dbReference type="GeneID" id="17303321"/>
<evidence type="ECO:0000313" key="1">
    <source>
        <dbReference type="EMBL" id="EKX46630.1"/>
    </source>
</evidence>
<evidence type="ECO:0000313" key="3">
    <source>
        <dbReference type="Proteomes" id="UP000011087"/>
    </source>
</evidence>
<reference evidence="1 3" key="1">
    <citation type="journal article" date="2012" name="Nature">
        <title>Algal genomes reveal evolutionary mosaicism and the fate of nucleomorphs.</title>
        <authorList>
            <consortium name="DOE Joint Genome Institute"/>
            <person name="Curtis B.A."/>
            <person name="Tanifuji G."/>
            <person name="Burki F."/>
            <person name="Gruber A."/>
            <person name="Irimia M."/>
            <person name="Maruyama S."/>
            <person name="Arias M.C."/>
            <person name="Ball S.G."/>
            <person name="Gile G.H."/>
            <person name="Hirakawa Y."/>
            <person name="Hopkins J.F."/>
            <person name="Kuo A."/>
            <person name="Rensing S.A."/>
            <person name="Schmutz J."/>
            <person name="Symeonidi A."/>
            <person name="Elias M."/>
            <person name="Eveleigh R.J."/>
            <person name="Herman E.K."/>
            <person name="Klute M.J."/>
            <person name="Nakayama T."/>
            <person name="Obornik M."/>
            <person name="Reyes-Prieto A."/>
            <person name="Armbrust E.V."/>
            <person name="Aves S.J."/>
            <person name="Beiko R.G."/>
            <person name="Coutinho P."/>
            <person name="Dacks J.B."/>
            <person name="Durnford D.G."/>
            <person name="Fast N.M."/>
            <person name="Green B.R."/>
            <person name="Grisdale C.J."/>
            <person name="Hempel F."/>
            <person name="Henrissat B."/>
            <person name="Hoppner M.P."/>
            <person name="Ishida K."/>
            <person name="Kim E."/>
            <person name="Koreny L."/>
            <person name="Kroth P.G."/>
            <person name="Liu Y."/>
            <person name="Malik S.B."/>
            <person name="Maier U.G."/>
            <person name="McRose D."/>
            <person name="Mock T."/>
            <person name="Neilson J.A."/>
            <person name="Onodera N.T."/>
            <person name="Poole A.M."/>
            <person name="Pritham E.J."/>
            <person name="Richards T.A."/>
            <person name="Rocap G."/>
            <person name="Roy S.W."/>
            <person name="Sarai C."/>
            <person name="Schaack S."/>
            <person name="Shirato S."/>
            <person name="Slamovits C.H."/>
            <person name="Spencer D.F."/>
            <person name="Suzuki S."/>
            <person name="Worden A.Z."/>
            <person name="Zauner S."/>
            <person name="Barry K."/>
            <person name="Bell C."/>
            <person name="Bharti A.K."/>
            <person name="Crow J.A."/>
            <person name="Grimwood J."/>
            <person name="Kramer R."/>
            <person name="Lindquist E."/>
            <person name="Lucas S."/>
            <person name="Salamov A."/>
            <person name="McFadden G.I."/>
            <person name="Lane C.E."/>
            <person name="Keeling P.J."/>
            <person name="Gray M.W."/>
            <person name="Grigoriev I.V."/>
            <person name="Archibald J.M."/>
        </authorList>
    </citation>
    <scope>NUCLEOTIDE SEQUENCE</scope>
    <source>
        <strain evidence="1 3">CCMP2712</strain>
    </source>
</reference>
<gene>
    <name evidence="1" type="ORF">GUITHDRAFT_152278</name>
</gene>
<dbReference type="AlphaFoldDB" id="L1JEU6"/>
<dbReference type="Proteomes" id="UP000011087">
    <property type="component" value="Unassembled WGS sequence"/>
</dbReference>
<dbReference type="PaxDb" id="55529-EKX46630"/>
<dbReference type="HOGENOM" id="CLU_2594867_0_0_1"/>
<protein>
    <submittedName>
        <fullName evidence="1 2">Uncharacterized protein</fullName>
    </submittedName>
</protein>
<proteinExistence type="predicted"/>
<evidence type="ECO:0000313" key="2">
    <source>
        <dbReference type="EnsemblProtists" id="EKX46630"/>
    </source>
</evidence>
<reference evidence="3" key="2">
    <citation type="submission" date="2012-11" db="EMBL/GenBank/DDBJ databases">
        <authorList>
            <person name="Kuo A."/>
            <person name="Curtis B.A."/>
            <person name="Tanifuji G."/>
            <person name="Burki F."/>
            <person name="Gruber A."/>
            <person name="Irimia M."/>
            <person name="Maruyama S."/>
            <person name="Arias M.C."/>
            <person name="Ball S.G."/>
            <person name="Gile G.H."/>
            <person name="Hirakawa Y."/>
            <person name="Hopkins J.F."/>
            <person name="Rensing S.A."/>
            <person name="Schmutz J."/>
            <person name="Symeonidi A."/>
            <person name="Elias M."/>
            <person name="Eveleigh R.J."/>
            <person name="Herman E.K."/>
            <person name="Klute M.J."/>
            <person name="Nakayama T."/>
            <person name="Obornik M."/>
            <person name="Reyes-Prieto A."/>
            <person name="Armbrust E.V."/>
            <person name="Aves S.J."/>
            <person name="Beiko R.G."/>
            <person name="Coutinho P."/>
            <person name="Dacks J.B."/>
            <person name="Durnford D.G."/>
            <person name="Fast N.M."/>
            <person name="Green B.R."/>
            <person name="Grisdale C."/>
            <person name="Hempe F."/>
            <person name="Henrissat B."/>
            <person name="Hoppner M.P."/>
            <person name="Ishida K.-I."/>
            <person name="Kim E."/>
            <person name="Koreny L."/>
            <person name="Kroth P.G."/>
            <person name="Liu Y."/>
            <person name="Malik S.-B."/>
            <person name="Maier U.G."/>
            <person name="McRose D."/>
            <person name="Mock T."/>
            <person name="Neilson J.A."/>
            <person name="Onodera N.T."/>
            <person name="Poole A.M."/>
            <person name="Pritham E.J."/>
            <person name="Richards T.A."/>
            <person name="Rocap G."/>
            <person name="Roy S.W."/>
            <person name="Sarai C."/>
            <person name="Schaack S."/>
            <person name="Shirato S."/>
            <person name="Slamovits C.H."/>
            <person name="Spencer D.F."/>
            <person name="Suzuki S."/>
            <person name="Worden A.Z."/>
            <person name="Zauner S."/>
            <person name="Barry K."/>
            <person name="Bell C."/>
            <person name="Bharti A.K."/>
            <person name="Crow J.A."/>
            <person name="Grimwood J."/>
            <person name="Kramer R."/>
            <person name="Lindquist E."/>
            <person name="Lucas S."/>
            <person name="Salamov A."/>
            <person name="McFadden G.I."/>
            <person name="Lane C.E."/>
            <person name="Keeling P.J."/>
            <person name="Gray M.W."/>
            <person name="Grigoriev I.V."/>
            <person name="Archibald J.M."/>
        </authorList>
    </citation>
    <scope>NUCLEOTIDE SEQUENCE</scope>
    <source>
        <strain evidence="3">CCMP2712</strain>
    </source>
</reference>
<sequence>MFSCLAESVAFDTGYAGSSGIQPQSWVNGNGTSYIYFGSGQFDGQGSGHDYMGTLYMPPTGYVNNCDGGRSHTYCDYRQE</sequence>
<dbReference type="EMBL" id="JH992993">
    <property type="protein sequence ID" value="EKX46630.1"/>
    <property type="molecule type" value="Genomic_DNA"/>
</dbReference>
<reference evidence="2" key="3">
    <citation type="submission" date="2016-03" db="UniProtKB">
        <authorList>
            <consortium name="EnsemblProtists"/>
        </authorList>
    </citation>
    <scope>IDENTIFICATION</scope>
</reference>
<dbReference type="EnsemblProtists" id="EKX46630">
    <property type="protein sequence ID" value="EKX46630"/>
    <property type="gene ID" value="GUITHDRAFT_152278"/>
</dbReference>
<name>L1JEU6_GUITC</name>
<organism evidence="1">
    <name type="scientific">Guillardia theta (strain CCMP2712)</name>
    <name type="common">Cryptophyte</name>
    <dbReference type="NCBI Taxonomy" id="905079"/>
    <lineage>
        <taxon>Eukaryota</taxon>
        <taxon>Cryptophyceae</taxon>
        <taxon>Pyrenomonadales</taxon>
        <taxon>Geminigeraceae</taxon>
        <taxon>Guillardia</taxon>
    </lineage>
</organism>
<accession>L1JEU6</accession>
<dbReference type="RefSeq" id="XP_005833610.1">
    <property type="nucleotide sequence ID" value="XM_005833553.1"/>
</dbReference>